<keyword evidence="3" id="KW-1133">Transmembrane helix</keyword>
<evidence type="ECO:0000256" key="3">
    <source>
        <dbReference type="SAM" id="Phobius"/>
    </source>
</evidence>
<dbReference type="GO" id="GO:0006635">
    <property type="term" value="P:fatty acid beta-oxidation"/>
    <property type="evidence" value="ECO:0007669"/>
    <property type="project" value="TreeGrafter"/>
</dbReference>
<organism evidence="4 5">
    <name type="scientific">Spongiibacter nanhainus</name>
    <dbReference type="NCBI Taxonomy" id="2794344"/>
    <lineage>
        <taxon>Bacteria</taxon>
        <taxon>Pseudomonadati</taxon>
        <taxon>Pseudomonadota</taxon>
        <taxon>Gammaproteobacteria</taxon>
        <taxon>Cellvibrionales</taxon>
        <taxon>Spongiibacteraceae</taxon>
        <taxon>Spongiibacter</taxon>
    </lineage>
</organism>
<dbReference type="Gene3D" id="3.90.226.10">
    <property type="entry name" value="2-enoyl-CoA Hydratase, Chain A, domain 1"/>
    <property type="match status" value="1"/>
</dbReference>
<proteinExistence type="inferred from homology"/>
<evidence type="ECO:0000256" key="2">
    <source>
        <dbReference type="ARBA" id="ARBA00023239"/>
    </source>
</evidence>
<dbReference type="SUPFAM" id="SSF52096">
    <property type="entry name" value="ClpP/crotonase"/>
    <property type="match status" value="1"/>
</dbReference>
<dbReference type="KEGG" id="snan:I6N98_16410"/>
<dbReference type="PANTHER" id="PTHR11941:SF133">
    <property type="entry name" value="1,2-EPOXYPHENYLACETYL-COA ISOMERASE"/>
    <property type="match status" value="1"/>
</dbReference>
<dbReference type="Proteomes" id="UP000596063">
    <property type="component" value="Chromosome"/>
</dbReference>
<evidence type="ECO:0000313" key="5">
    <source>
        <dbReference type="Proteomes" id="UP000596063"/>
    </source>
</evidence>
<reference evidence="4 5" key="1">
    <citation type="submission" date="2020-12" db="EMBL/GenBank/DDBJ databases">
        <authorList>
            <person name="Shan Y."/>
        </authorList>
    </citation>
    <scope>NUCLEOTIDE SEQUENCE [LARGE SCALE GENOMIC DNA]</scope>
    <source>
        <strain evidence="5">csc3.9</strain>
    </source>
</reference>
<dbReference type="CDD" id="cd06558">
    <property type="entry name" value="crotonase-like"/>
    <property type="match status" value="1"/>
</dbReference>
<dbReference type="Pfam" id="PF00378">
    <property type="entry name" value="ECH_1"/>
    <property type="match status" value="1"/>
</dbReference>
<gene>
    <name evidence="4" type="ORF">I6N98_16410</name>
</gene>
<keyword evidence="5" id="KW-1185">Reference proteome</keyword>
<dbReference type="InterPro" id="IPR001753">
    <property type="entry name" value="Enoyl-CoA_hydra/iso"/>
</dbReference>
<dbReference type="InterPro" id="IPR014748">
    <property type="entry name" value="Enoyl-CoA_hydra_C"/>
</dbReference>
<dbReference type="EMBL" id="CP066167">
    <property type="protein sequence ID" value="QQD17902.1"/>
    <property type="molecule type" value="Genomic_DNA"/>
</dbReference>
<dbReference type="Gene3D" id="1.10.12.10">
    <property type="entry name" value="Lyase 2-enoyl-coa Hydratase, Chain A, domain 2"/>
    <property type="match status" value="1"/>
</dbReference>
<accession>A0A7T4UPU5</accession>
<sequence length="259" mass="27475">MSYECLSYNVDGAVAHIKLNRPSTLNSFNTQLRAELLSALTEADDNADVRAVVLGAEGKMFSSGADLAEGLGNASSIEEQILQEYAPALEKIGNLGKPVIAAVPGGMAGIGAAFAMACDLMVMADNGYMLLAFTNIALVPDGGASWLLLRHLGYQRAFQVIVEGGRMSAHECVEAGIANKLVPAEEVESAALQWAQNLSERAPIALRNAKKLLRDAADQSYMETVAAEAKVQNTCIATADAQEAVRAFMEKRPAVFKGK</sequence>
<feature type="transmembrane region" description="Helical" evidence="3">
    <location>
        <begin position="128"/>
        <end position="149"/>
    </location>
</feature>
<keyword evidence="2" id="KW-0456">Lyase</keyword>
<feature type="transmembrane region" description="Helical" evidence="3">
    <location>
        <begin position="99"/>
        <end position="122"/>
    </location>
</feature>
<dbReference type="GO" id="GO:0016853">
    <property type="term" value="F:isomerase activity"/>
    <property type="evidence" value="ECO:0007669"/>
    <property type="project" value="UniProtKB-KW"/>
</dbReference>
<dbReference type="AlphaFoldDB" id="A0A7T4UPU5"/>
<name>A0A7T4UPU5_9GAMM</name>
<evidence type="ECO:0000256" key="1">
    <source>
        <dbReference type="ARBA" id="ARBA00005254"/>
    </source>
</evidence>
<dbReference type="GO" id="GO:0016829">
    <property type="term" value="F:lyase activity"/>
    <property type="evidence" value="ECO:0007669"/>
    <property type="project" value="UniProtKB-KW"/>
</dbReference>
<comment type="similarity">
    <text evidence="1">Belongs to the enoyl-CoA hydratase/isomerase family.</text>
</comment>
<keyword evidence="4" id="KW-0413">Isomerase</keyword>
<dbReference type="RefSeq" id="WP_198569401.1">
    <property type="nucleotide sequence ID" value="NZ_CP066167.1"/>
</dbReference>
<keyword evidence="3" id="KW-0812">Transmembrane</keyword>
<dbReference type="InterPro" id="IPR029045">
    <property type="entry name" value="ClpP/crotonase-like_dom_sf"/>
</dbReference>
<dbReference type="PANTHER" id="PTHR11941">
    <property type="entry name" value="ENOYL-COA HYDRATASE-RELATED"/>
    <property type="match status" value="1"/>
</dbReference>
<evidence type="ECO:0000313" key="4">
    <source>
        <dbReference type="EMBL" id="QQD17902.1"/>
    </source>
</evidence>
<protein>
    <submittedName>
        <fullName evidence="4">Enoyl-CoA hydratase/isomerase family protein</fullName>
    </submittedName>
</protein>
<keyword evidence="3" id="KW-0472">Membrane</keyword>